<dbReference type="AlphaFoldDB" id="A0A452UGA2"/>
<dbReference type="InterPro" id="IPR029417">
    <property type="entry name" value="FAM227"/>
</dbReference>
<sequence>CGQKLRSAICSFSSQPKSANDPFLVNITLTEHHGQILGLRKATKLVKRISEARELQNMLPKESHPACKSPELTSNFFNIYGKSPLIVYFLQNYASLRQHGEDVLIVRRERTKSIPYPFHHGQGTNMKKRKDNLHQLNRLHWNERNYFDEYLRGLQENFLRYVRGLGKRHCLSICLLDSQNFVYERKWCP</sequence>
<proteinExistence type="inferred from homology"/>
<comment type="similarity">
    <text evidence="1">Belongs to the FAM227 family.</text>
</comment>
<protein>
    <submittedName>
        <fullName evidence="2">Uncharacterized protein</fullName>
    </submittedName>
</protein>
<dbReference type="GeneTree" id="ENSGT00950000185175"/>
<evidence type="ECO:0000256" key="1">
    <source>
        <dbReference type="ARBA" id="ARBA00008666"/>
    </source>
</evidence>
<reference evidence="2" key="1">
    <citation type="submission" date="2019-03" db="UniProtKB">
        <authorList>
            <consortium name="Ensembl"/>
        </authorList>
    </citation>
    <scope>IDENTIFICATION</scope>
</reference>
<name>A0A452UGA2_URSMA</name>
<dbReference type="PANTHER" id="PTHR33560:SF1">
    <property type="entry name" value="PROTEIN FAM227A"/>
    <property type="match status" value="1"/>
</dbReference>
<dbReference type="Ensembl" id="ENSUMAT00000023641.1">
    <property type="protein sequence ID" value="ENSUMAP00000019969.1"/>
    <property type="gene ID" value="ENSUMAG00000014621.1"/>
</dbReference>
<organism evidence="2">
    <name type="scientific">Ursus maritimus</name>
    <name type="common">Polar bear</name>
    <name type="synonym">Thalarctos maritimus</name>
    <dbReference type="NCBI Taxonomy" id="29073"/>
    <lineage>
        <taxon>Eukaryota</taxon>
        <taxon>Metazoa</taxon>
        <taxon>Chordata</taxon>
        <taxon>Craniata</taxon>
        <taxon>Vertebrata</taxon>
        <taxon>Euteleostomi</taxon>
        <taxon>Mammalia</taxon>
        <taxon>Eutheria</taxon>
        <taxon>Laurasiatheria</taxon>
        <taxon>Carnivora</taxon>
        <taxon>Caniformia</taxon>
        <taxon>Ursidae</taxon>
        <taxon>Ursus</taxon>
    </lineage>
</organism>
<dbReference type="OMA" id="HWNERNY"/>
<dbReference type="PANTHER" id="PTHR33560">
    <property type="entry name" value="PROTEIN FAM227B"/>
    <property type="match status" value="1"/>
</dbReference>
<evidence type="ECO:0000313" key="2">
    <source>
        <dbReference type="Ensembl" id="ENSUMAP00000019969"/>
    </source>
</evidence>
<accession>A0A452UGA2</accession>